<dbReference type="AlphaFoldDB" id="F6FJK5"/>
<dbReference type="BioCyc" id="MHAE859194:G1GR7-1108-MONOMER"/>
<organism evidence="1 2">
    <name type="scientific">Mycoplasma haemofelis (strain Ohio2)</name>
    <dbReference type="NCBI Taxonomy" id="859194"/>
    <lineage>
        <taxon>Bacteria</taxon>
        <taxon>Bacillati</taxon>
        <taxon>Mycoplasmatota</taxon>
        <taxon>Mollicutes</taxon>
        <taxon>Mycoplasmataceae</taxon>
        <taxon>Mycoplasma</taxon>
    </lineage>
</organism>
<evidence type="ECO:0000313" key="1">
    <source>
        <dbReference type="EMBL" id="AEG73360.1"/>
    </source>
</evidence>
<reference evidence="1 2" key="1">
    <citation type="journal article" date="2011" name="J. Bacteriol.">
        <title>Complete genome sequences of two hemotropic Mycoplasmas, Mycoplasma haemofelis strain Ohio2 and Mycoplasma suis strain Illinois.</title>
        <authorList>
            <person name="Messick J.B."/>
            <person name="Santos A.P."/>
            <person name="Guimaraes A.M."/>
        </authorList>
    </citation>
    <scope>NUCLEOTIDE SEQUENCE [LARGE SCALE GENOMIC DNA]</scope>
    <source>
        <strain evidence="1 2">Ohio2</strain>
    </source>
</reference>
<reference key="2">
    <citation type="submission" date="2011-05" db="EMBL/GenBank/DDBJ databases">
        <title>The Genome of Mycoplasma haemofelis Strain Ohio2, a pathogenic hemoplasma of the cat.</title>
        <authorList>
            <person name="Santos A.P."/>
            <person name="Guimaraes A.M.S."/>
            <person name="SanMiguel P.J."/>
            <person name="Martin S.W."/>
            <person name="Messick J.B."/>
        </authorList>
    </citation>
    <scope>NUCLEOTIDE SEQUENCE</scope>
    <source>
        <strain>Ohio2</strain>
    </source>
</reference>
<dbReference type="EMBL" id="CP002808">
    <property type="protein sequence ID" value="AEG73360.1"/>
    <property type="molecule type" value="Genomic_DNA"/>
</dbReference>
<accession>F6FJK5</accession>
<evidence type="ECO:0000313" key="2">
    <source>
        <dbReference type="Proteomes" id="UP000007952"/>
    </source>
</evidence>
<protein>
    <submittedName>
        <fullName evidence="1">Uncharacterized protein</fullName>
    </submittedName>
</protein>
<proteinExistence type="predicted"/>
<gene>
    <name evidence="1" type="ordered locus">MHF_1116</name>
</gene>
<name>F6FJK5_MYCHI</name>
<dbReference type="Proteomes" id="UP000007952">
    <property type="component" value="Chromosome"/>
</dbReference>
<dbReference type="HOGENOM" id="CLU_111546_1_0_14"/>
<dbReference type="KEGG" id="mhf:MHF_1116"/>
<dbReference type="STRING" id="859194.MHF_1116"/>
<sequence>MAYQILKMATLSGGCAVAGGGIAGGFLISSSKEGKSNSIKTASAALEGNNSSEPATPKKACILYVATGITGNKETTKVSEITQKFTGDEIEEFLKDKREGGNFASDVQKACEGKNKNFPLEDNLNVFVYKETAGNQRWIYSQYLQKDWFQESTVRQTFNTASGTVASAH</sequence>